<name>A0A1B1Y769_9FLAO</name>
<proteinExistence type="predicted"/>
<dbReference type="CDD" id="cd06127">
    <property type="entry name" value="DEDDh"/>
    <property type="match status" value="1"/>
</dbReference>
<dbReference type="GO" id="GO:0045004">
    <property type="term" value="P:DNA replication proofreading"/>
    <property type="evidence" value="ECO:0007669"/>
    <property type="project" value="TreeGrafter"/>
</dbReference>
<dbReference type="GO" id="GO:0003677">
    <property type="term" value="F:DNA binding"/>
    <property type="evidence" value="ECO:0007669"/>
    <property type="project" value="InterPro"/>
</dbReference>
<dbReference type="KEGG" id="wfu:AXE80_09990"/>
<dbReference type="InterPro" id="IPR006054">
    <property type="entry name" value="DnaQ"/>
</dbReference>
<dbReference type="SUPFAM" id="SSF53098">
    <property type="entry name" value="Ribonuclease H-like"/>
    <property type="match status" value="1"/>
</dbReference>
<dbReference type="GO" id="GO:0003887">
    <property type="term" value="F:DNA-directed DNA polymerase activity"/>
    <property type="evidence" value="ECO:0007669"/>
    <property type="project" value="InterPro"/>
</dbReference>
<reference evidence="2 3" key="1">
    <citation type="submission" date="2016-02" db="EMBL/GenBank/DDBJ databases">
        <authorList>
            <person name="Wen L."/>
            <person name="He K."/>
            <person name="Yang H."/>
        </authorList>
    </citation>
    <scope>NUCLEOTIDE SEQUENCE [LARGE SCALE GENOMIC DNA]</scope>
    <source>
        <strain evidence="2 3">CZ1127</strain>
    </source>
</reference>
<dbReference type="Pfam" id="PF00929">
    <property type="entry name" value="RNase_T"/>
    <property type="match status" value="1"/>
</dbReference>
<sequence length="231" mass="26954">MWNNIKKNIDYFLKKRHLPEYWKEYVETLKNIPTKSIEDSRFVVFDCETSGLNPKEDRILSMGAVIINGNTINIKDNFEIYLEQDVFNRESVPIHGLLKHGKQKKISEEEAIKLFLKYIEGAILVGHHISFDVSCVNYALKRMGLPKLKNRVLDTGILFKKTKHQLYSEAFSKVFSLDEVCDELKVKKKDRHTASGDAYITAIVFFKILGRLNRNNDLTLKELFYTPKMIY</sequence>
<dbReference type="Gene3D" id="3.30.420.10">
    <property type="entry name" value="Ribonuclease H-like superfamily/Ribonuclease H"/>
    <property type="match status" value="1"/>
</dbReference>
<dbReference type="AlphaFoldDB" id="A0A1B1Y769"/>
<dbReference type="STRING" id="1790137.AXE80_09990"/>
<dbReference type="InterPro" id="IPR013520">
    <property type="entry name" value="Ribonucl_H"/>
</dbReference>
<dbReference type="InterPro" id="IPR012337">
    <property type="entry name" value="RNaseH-like_sf"/>
</dbReference>
<evidence type="ECO:0000313" key="2">
    <source>
        <dbReference type="EMBL" id="ANW96589.1"/>
    </source>
</evidence>
<accession>A0A1B1Y769</accession>
<dbReference type="Proteomes" id="UP000092967">
    <property type="component" value="Chromosome"/>
</dbReference>
<dbReference type="PANTHER" id="PTHR30231">
    <property type="entry name" value="DNA POLYMERASE III SUBUNIT EPSILON"/>
    <property type="match status" value="1"/>
</dbReference>
<dbReference type="RefSeq" id="WP_068826872.1">
    <property type="nucleotide sequence ID" value="NZ_CP014224.1"/>
</dbReference>
<dbReference type="GO" id="GO:0005829">
    <property type="term" value="C:cytosol"/>
    <property type="evidence" value="ECO:0007669"/>
    <property type="project" value="TreeGrafter"/>
</dbReference>
<protein>
    <submittedName>
        <fullName evidence="2">DNA polymerase III subunit epsilon</fullName>
    </submittedName>
</protein>
<gene>
    <name evidence="2" type="ORF">AXE80_09990</name>
</gene>
<dbReference type="EMBL" id="CP014224">
    <property type="protein sequence ID" value="ANW96589.1"/>
    <property type="molecule type" value="Genomic_DNA"/>
</dbReference>
<organism evidence="2 3">
    <name type="scientific">Wenyingzhuangia fucanilytica</name>
    <dbReference type="NCBI Taxonomy" id="1790137"/>
    <lineage>
        <taxon>Bacteria</taxon>
        <taxon>Pseudomonadati</taxon>
        <taxon>Bacteroidota</taxon>
        <taxon>Flavobacteriia</taxon>
        <taxon>Flavobacteriales</taxon>
        <taxon>Flavobacteriaceae</taxon>
        <taxon>Wenyingzhuangia</taxon>
    </lineage>
</organism>
<evidence type="ECO:0000259" key="1">
    <source>
        <dbReference type="SMART" id="SM00479"/>
    </source>
</evidence>
<dbReference type="GO" id="GO:0008408">
    <property type="term" value="F:3'-5' exonuclease activity"/>
    <property type="evidence" value="ECO:0007669"/>
    <property type="project" value="TreeGrafter"/>
</dbReference>
<keyword evidence="3" id="KW-1185">Reference proteome</keyword>
<dbReference type="InterPro" id="IPR036397">
    <property type="entry name" value="RNaseH_sf"/>
</dbReference>
<feature type="domain" description="Exonuclease" evidence="1">
    <location>
        <begin position="41"/>
        <end position="214"/>
    </location>
</feature>
<dbReference type="OrthoDB" id="9803913at2"/>
<dbReference type="NCBIfam" id="TIGR00573">
    <property type="entry name" value="dnaq"/>
    <property type="match status" value="1"/>
</dbReference>
<evidence type="ECO:0000313" key="3">
    <source>
        <dbReference type="Proteomes" id="UP000092967"/>
    </source>
</evidence>
<dbReference type="PANTHER" id="PTHR30231:SF41">
    <property type="entry name" value="DNA POLYMERASE III SUBUNIT EPSILON"/>
    <property type="match status" value="1"/>
</dbReference>
<dbReference type="SMART" id="SM00479">
    <property type="entry name" value="EXOIII"/>
    <property type="match status" value="1"/>
</dbReference>